<evidence type="ECO:0000256" key="1">
    <source>
        <dbReference type="ARBA" id="ARBA00012528"/>
    </source>
</evidence>
<evidence type="ECO:0000256" key="3">
    <source>
        <dbReference type="SAM" id="Phobius"/>
    </source>
</evidence>
<gene>
    <name evidence="5" type="ORF">OEG84_09095</name>
</gene>
<proteinExistence type="predicted"/>
<dbReference type="CDD" id="cd01949">
    <property type="entry name" value="GGDEF"/>
    <property type="match status" value="1"/>
</dbReference>
<dbReference type="PROSITE" id="PS50887">
    <property type="entry name" value="GGDEF"/>
    <property type="match status" value="1"/>
</dbReference>
<dbReference type="RefSeq" id="WP_267653460.1">
    <property type="nucleotide sequence ID" value="NZ_JAOVZR010000001.1"/>
</dbReference>
<keyword evidence="3" id="KW-1133">Transmembrane helix</keyword>
<dbReference type="InterPro" id="IPR043128">
    <property type="entry name" value="Rev_trsase/Diguanyl_cyclase"/>
</dbReference>
<dbReference type="Pfam" id="PF00990">
    <property type="entry name" value="GGDEF"/>
    <property type="match status" value="1"/>
</dbReference>
<name>A0ABT3Z7W8_9HYPH</name>
<dbReference type="EMBL" id="JAOVZR010000001">
    <property type="protein sequence ID" value="MCY0147865.1"/>
    <property type="molecule type" value="Genomic_DNA"/>
</dbReference>
<accession>A0ABT3Z7W8</accession>
<feature type="domain" description="GGDEF" evidence="4">
    <location>
        <begin position="127"/>
        <end position="259"/>
    </location>
</feature>
<dbReference type="Gene3D" id="3.30.70.270">
    <property type="match status" value="1"/>
</dbReference>
<comment type="caution">
    <text evidence="5">The sequence shown here is derived from an EMBL/GenBank/DDBJ whole genome shotgun (WGS) entry which is preliminary data.</text>
</comment>
<reference evidence="5" key="1">
    <citation type="submission" date="2022-10" db="EMBL/GenBank/DDBJ databases">
        <title>Hoeflea sp. G2-23, isolated from marine algae.</title>
        <authorList>
            <person name="Kristyanto S."/>
            <person name="Kim J.M."/>
            <person name="Jeon C.O."/>
        </authorList>
    </citation>
    <scope>NUCLEOTIDE SEQUENCE</scope>
    <source>
        <strain evidence="5">G2-23</strain>
    </source>
</reference>
<evidence type="ECO:0000256" key="2">
    <source>
        <dbReference type="ARBA" id="ARBA00034247"/>
    </source>
</evidence>
<dbReference type="EC" id="2.7.7.65" evidence="1"/>
<keyword evidence="3" id="KW-0472">Membrane</keyword>
<dbReference type="SUPFAM" id="SSF55073">
    <property type="entry name" value="Nucleotide cyclase"/>
    <property type="match status" value="1"/>
</dbReference>
<evidence type="ECO:0000259" key="4">
    <source>
        <dbReference type="PROSITE" id="PS50887"/>
    </source>
</evidence>
<sequence>MFRLTRDWVIKQLLFEEFRSYNDVVRKAVWVGIKVSLLACGLNICAHLLLSWFDLLPYALSSALIVASVLTPPITFILATTAYVAVGFSIHDLGVSRAEFERLSRTDTLSGLANRRAFVEMFDQCDREKSMLVFDVDRFKKINDTYGHQMGDAVIVEVARMLKAAFGEDCACARIGGEEFAVFTGSMPFAEFVVLGETARRNVAEMQMNVGEREISVTMSGGAARSLPHQTFDETFSRADKALYAAKSGGRNRIVLSYSTEPVSANRANNAAAA</sequence>
<dbReference type="PANTHER" id="PTHR45138">
    <property type="entry name" value="REGULATORY COMPONENTS OF SENSORY TRANSDUCTION SYSTEM"/>
    <property type="match status" value="1"/>
</dbReference>
<keyword evidence="6" id="KW-1185">Reference proteome</keyword>
<protein>
    <recommendedName>
        <fullName evidence="1">diguanylate cyclase</fullName>
        <ecNumber evidence="1">2.7.7.65</ecNumber>
    </recommendedName>
</protein>
<evidence type="ECO:0000313" key="6">
    <source>
        <dbReference type="Proteomes" id="UP001073227"/>
    </source>
</evidence>
<dbReference type="InterPro" id="IPR000160">
    <property type="entry name" value="GGDEF_dom"/>
</dbReference>
<feature type="transmembrane region" description="Helical" evidence="3">
    <location>
        <begin position="28"/>
        <end position="53"/>
    </location>
</feature>
<dbReference type="NCBIfam" id="TIGR00254">
    <property type="entry name" value="GGDEF"/>
    <property type="match status" value="1"/>
</dbReference>
<evidence type="ECO:0000313" key="5">
    <source>
        <dbReference type="EMBL" id="MCY0147865.1"/>
    </source>
</evidence>
<comment type="catalytic activity">
    <reaction evidence="2">
        <text>2 GTP = 3',3'-c-di-GMP + 2 diphosphate</text>
        <dbReference type="Rhea" id="RHEA:24898"/>
        <dbReference type="ChEBI" id="CHEBI:33019"/>
        <dbReference type="ChEBI" id="CHEBI:37565"/>
        <dbReference type="ChEBI" id="CHEBI:58805"/>
        <dbReference type="EC" id="2.7.7.65"/>
    </reaction>
</comment>
<dbReference type="InterPro" id="IPR050469">
    <property type="entry name" value="Diguanylate_Cyclase"/>
</dbReference>
<organism evidence="5 6">
    <name type="scientific">Hoeflea algicola</name>
    <dbReference type="NCBI Taxonomy" id="2983763"/>
    <lineage>
        <taxon>Bacteria</taxon>
        <taxon>Pseudomonadati</taxon>
        <taxon>Pseudomonadota</taxon>
        <taxon>Alphaproteobacteria</taxon>
        <taxon>Hyphomicrobiales</taxon>
        <taxon>Rhizobiaceae</taxon>
        <taxon>Hoeflea</taxon>
    </lineage>
</organism>
<dbReference type="Proteomes" id="UP001073227">
    <property type="component" value="Unassembled WGS sequence"/>
</dbReference>
<dbReference type="PANTHER" id="PTHR45138:SF9">
    <property type="entry name" value="DIGUANYLATE CYCLASE DGCM-RELATED"/>
    <property type="match status" value="1"/>
</dbReference>
<dbReference type="InterPro" id="IPR029787">
    <property type="entry name" value="Nucleotide_cyclase"/>
</dbReference>
<keyword evidence="3" id="KW-0812">Transmembrane</keyword>
<feature type="transmembrane region" description="Helical" evidence="3">
    <location>
        <begin position="59"/>
        <end position="86"/>
    </location>
</feature>
<dbReference type="SMART" id="SM00267">
    <property type="entry name" value="GGDEF"/>
    <property type="match status" value="1"/>
</dbReference>